<organism evidence="8 9">
    <name type="scientific">Karstenula rhodostoma CBS 690.94</name>
    <dbReference type="NCBI Taxonomy" id="1392251"/>
    <lineage>
        <taxon>Eukaryota</taxon>
        <taxon>Fungi</taxon>
        <taxon>Dikarya</taxon>
        <taxon>Ascomycota</taxon>
        <taxon>Pezizomycotina</taxon>
        <taxon>Dothideomycetes</taxon>
        <taxon>Pleosporomycetidae</taxon>
        <taxon>Pleosporales</taxon>
        <taxon>Massarineae</taxon>
        <taxon>Didymosphaeriaceae</taxon>
        <taxon>Karstenula</taxon>
    </lineage>
</organism>
<gene>
    <name evidence="8" type="ORF">P171DRAFT_433239</name>
</gene>
<feature type="compositionally biased region" description="Basic residues" evidence="5">
    <location>
        <begin position="143"/>
        <end position="156"/>
    </location>
</feature>
<feature type="transmembrane region" description="Helical" evidence="6">
    <location>
        <begin position="568"/>
        <end position="587"/>
    </location>
</feature>
<keyword evidence="4 6" id="KW-0472">Membrane</keyword>
<evidence type="ECO:0000256" key="1">
    <source>
        <dbReference type="ARBA" id="ARBA00004370"/>
    </source>
</evidence>
<sequence length="793" mass="86756">MAEEAPLAVNLKILSPSAEVEGGVQLADLPASTTIRELRQRIHDAAPSRPATDRMRLIYRGRVVANDSDTLLTVFGADNIRTSKDQSLHLVLRELPSDASAPSPAPQSASAPPNPLQPPPQSPLQTNPFRNLPEPRPNSQPQPHHHHRAHHHHHHPPPLVPLGPRAVPLPPHLQFAQHMRNPQPLPFAQPPLPPHIQQQFGQLRNSQTPPQAGTPTLDGGNQAQQGQPQPPMGLPNLPTGNHTRTVRQEGIGPNGERWTVTWNNTTNLAFNPNQQQPILPRPFPHPGPAFGLPPQRTPSPSLGNVSDQVLHRIRRTMEYARQEMENVRVLIQPPGGQAASVGALAAANPPAWRVDQIRVSVRNLITGLDNVDRGLASLVADPLMAQNRDFVSLQQSASDLRRQAEEFNRLLDQLPRSDTTGPTSPSSNANAQSTSTLVQDTAQSQTSNVPTELFILSSPQGPVGILFDQRGTYSTTPPTISFQLFSQQFNANRYQLGNLGRQIAVQNHLPRLPAHVLPPTGTPAAQGQQPAQNATPAQGQVQNQNANPAQPAAAAPVPGVQVNRVDNIAGHLWLIFKLAVFVYFFAGGGGWYRPLMICLIAGVVYIAQVGIFEEHFAAVREYLETLLPPGALGFPERVAAQQGQNRQNARAPGQHNQRAQPNRNPTPEQAARRLQQQHQDQRFGWVRETARTTERGFAMFVASLWPGIGERMVQAQEERVRAEREAEEARVIEEAARREEEQKKEQEAEESKQGEASGSSKRGYDEAEGAAEGTDNKGKGKKARVDEADGEVD</sequence>
<evidence type="ECO:0000256" key="6">
    <source>
        <dbReference type="SAM" id="Phobius"/>
    </source>
</evidence>
<evidence type="ECO:0000256" key="5">
    <source>
        <dbReference type="SAM" id="MobiDB-lite"/>
    </source>
</evidence>
<feature type="compositionally biased region" description="Pro residues" evidence="5">
    <location>
        <begin position="157"/>
        <end position="171"/>
    </location>
</feature>
<dbReference type="Proteomes" id="UP000799764">
    <property type="component" value="Unassembled WGS sequence"/>
</dbReference>
<name>A0A9P4UAA7_9PLEO</name>
<comment type="caution">
    <text evidence="8">The sequence shown here is derived from an EMBL/GenBank/DDBJ whole genome shotgun (WGS) entry which is preliminary data.</text>
</comment>
<feature type="region of interest" description="Disordered" evidence="5">
    <location>
        <begin position="639"/>
        <end position="683"/>
    </location>
</feature>
<evidence type="ECO:0000313" key="8">
    <source>
        <dbReference type="EMBL" id="KAF2442851.1"/>
    </source>
</evidence>
<dbReference type="InterPro" id="IPR029071">
    <property type="entry name" value="Ubiquitin-like_domsf"/>
</dbReference>
<dbReference type="GO" id="GO:0030968">
    <property type="term" value="P:endoplasmic reticulum unfolded protein response"/>
    <property type="evidence" value="ECO:0007669"/>
    <property type="project" value="TreeGrafter"/>
</dbReference>
<evidence type="ECO:0000313" key="9">
    <source>
        <dbReference type="Proteomes" id="UP000799764"/>
    </source>
</evidence>
<feature type="compositionally biased region" description="Low complexity" evidence="5">
    <location>
        <begin position="97"/>
        <end position="111"/>
    </location>
</feature>
<reference evidence="8" key="1">
    <citation type="journal article" date="2020" name="Stud. Mycol.">
        <title>101 Dothideomycetes genomes: a test case for predicting lifestyles and emergence of pathogens.</title>
        <authorList>
            <person name="Haridas S."/>
            <person name="Albert R."/>
            <person name="Binder M."/>
            <person name="Bloem J."/>
            <person name="Labutti K."/>
            <person name="Salamov A."/>
            <person name="Andreopoulos B."/>
            <person name="Baker S."/>
            <person name="Barry K."/>
            <person name="Bills G."/>
            <person name="Bluhm B."/>
            <person name="Cannon C."/>
            <person name="Castanera R."/>
            <person name="Culley D."/>
            <person name="Daum C."/>
            <person name="Ezra D."/>
            <person name="Gonzalez J."/>
            <person name="Henrissat B."/>
            <person name="Kuo A."/>
            <person name="Liang C."/>
            <person name="Lipzen A."/>
            <person name="Lutzoni F."/>
            <person name="Magnuson J."/>
            <person name="Mondo S."/>
            <person name="Nolan M."/>
            <person name="Ohm R."/>
            <person name="Pangilinan J."/>
            <person name="Park H.-J."/>
            <person name="Ramirez L."/>
            <person name="Alfaro M."/>
            <person name="Sun H."/>
            <person name="Tritt A."/>
            <person name="Yoshinaga Y."/>
            <person name="Zwiers L.-H."/>
            <person name="Turgeon B."/>
            <person name="Goodwin S."/>
            <person name="Spatafora J."/>
            <person name="Crous P."/>
            <person name="Grigoriev I."/>
        </authorList>
    </citation>
    <scope>NUCLEOTIDE SEQUENCE</scope>
    <source>
        <strain evidence="8">CBS 690.94</strain>
    </source>
</reference>
<keyword evidence="9" id="KW-1185">Reference proteome</keyword>
<dbReference type="PROSITE" id="PS50053">
    <property type="entry name" value="UBIQUITIN_2"/>
    <property type="match status" value="1"/>
</dbReference>
<feature type="transmembrane region" description="Helical" evidence="6">
    <location>
        <begin position="594"/>
        <end position="612"/>
    </location>
</feature>
<dbReference type="Gene3D" id="3.10.20.90">
    <property type="entry name" value="Phosphatidylinositol 3-kinase Catalytic Subunit, Chain A, domain 1"/>
    <property type="match status" value="1"/>
</dbReference>
<feature type="compositionally biased region" description="Polar residues" evidence="5">
    <location>
        <begin position="196"/>
        <end position="214"/>
    </location>
</feature>
<protein>
    <recommendedName>
        <fullName evidence="7">Ubiquitin-like domain-containing protein</fullName>
    </recommendedName>
</protein>
<accession>A0A9P4UAA7</accession>
<feature type="region of interest" description="Disordered" evidence="5">
    <location>
        <begin position="726"/>
        <end position="793"/>
    </location>
</feature>
<feature type="compositionally biased region" description="Polar residues" evidence="5">
    <location>
        <begin position="416"/>
        <end position="444"/>
    </location>
</feature>
<keyword evidence="3 6" id="KW-1133">Transmembrane helix</keyword>
<feature type="compositionally biased region" description="Basic and acidic residues" evidence="5">
    <location>
        <begin position="774"/>
        <end position="787"/>
    </location>
</feature>
<feature type="region of interest" description="Disordered" evidence="5">
    <location>
        <begin position="518"/>
        <end position="553"/>
    </location>
</feature>
<feature type="compositionally biased region" description="Low complexity" evidence="5">
    <location>
        <begin position="639"/>
        <end position="651"/>
    </location>
</feature>
<dbReference type="EMBL" id="MU001503">
    <property type="protein sequence ID" value="KAF2442851.1"/>
    <property type="molecule type" value="Genomic_DNA"/>
</dbReference>
<feature type="compositionally biased region" description="Polar residues" evidence="5">
    <location>
        <begin position="260"/>
        <end position="277"/>
    </location>
</feature>
<dbReference type="GO" id="GO:0016020">
    <property type="term" value="C:membrane"/>
    <property type="evidence" value="ECO:0007669"/>
    <property type="project" value="UniProtKB-SubCell"/>
</dbReference>
<feature type="compositionally biased region" description="Polar residues" evidence="5">
    <location>
        <begin position="654"/>
        <end position="667"/>
    </location>
</feature>
<dbReference type="AlphaFoldDB" id="A0A9P4UAA7"/>
<feature type="compositionally biased region" description="Pro residues" evidence="5">
    <location>
        <begin position="112"/>
        <end position="122"/>
    </location>
</feature>
<dbReference type="PANTHER" id="PTHR12943">
    <property type="entry name" value="HOMOCYSTEINE-RESPONSIVE ENDOPLASMIC RETICULUM-RESIDENT UNIQUITIN-LIKE DOMAIN HERPUD PROTEIN FAMILY MEMBER"/>
    <property type="match status" value="1"/>
</dbReference>
<feature type="compositionally biased region" description="Pro residues" evidence="5">
    <location>
        <begin position="183"/>
        <end position="194"/>
    </location>
</feature>
<comment type="subcellular location">
    <subcellularLocation>
        <location evidence="1">Membrane</location>
    </subcellularLocation>
</comment>
<dbReference type="CDD" id="cd17039">
    <property type="entry name" value="Ubl_ubiquitin_like"/>
    <property type="match status" value="1"/>
</dbReference>
<dbReference type="OrthoDB" id="21589at2759"/>
<dbReference type="SUPFAM" id="SSF54236">
    <property type="entry name" value="Ubiquitin-like"/>
    <property type="match status" value="1"/>
</dbReference>
<evidence type="ECO:0000256" key="2">
    <source>
        <dbReference type="ARBA" id="ARBA00022692"/>
    </source>
</evidence>
<feature type="domain" description="Ubiquitin-like" evidence="7">
    <location>
        <begin position="7"/>
        <end position="71"/>
    </location>
</feature>
<evidence type="ECO:0000259" key="7">
    <source>
        <dbReference type="PROSITE" id="PS50053"/>
    </source>
</evidence>
<dbReference type="PANTHER" id="PTHR12943:SF27">
    <property type="entry name" value="HOMOCYSTEINE-INDUCED ENDOPLASMIC RETICULUM PROTEIN, ISOFORM A"/>
    <property type="match status" value="1"/>
</dbReference>
<dbReference type="InterPro" id="IPR000626">
    <property type="entry name" value="Ubiquitin-like_dom"/>
</dbReference>
<evidence type="ECO:0000256" key="3">
    <source>
        <dbReference type="ARBA" id="ARBA00022989"/>
    </source>
</evidence>
<dbReference type="InterPro" id="IPR039751">
    <property type="entry name" value="HERPUD1/2"/>
</dbReference>
<evidence type="ECO:0000256" key="4">
    <source>
        <dbReference type="ARBA" id="ARBA00023136"/>
    </source>
</evidence>
<keyword evidence="2 6" id="KW-0812">Transmembrane</keyword>
<feature type="compositionally biased region" description="Basic and acidic residues" evidence="5">
    <location>
        <begin position="726"/>
        <end position="753"/>
    </location>
</feature>
<proteinExistence type="predicted"/>
<feature type="region of interest" description="Disordered" evidence="5">
    <location>
        <begin position="410"/>
        <end position="444"/>
    </location>
</feature>
<feature type="region of interest" description="Disordered" evidence="5">
    <location>
        <begin position="97"/>
        <end position="304"/>
    </location>
</feature>